<dbReference type="PANTHER" id="PTHR38767">
    <property type="entry name" value="DNA POLYMERASE III SUBUNIT CHI"/>
    <property type="match status" value="1"/>
</dbReference>
<keyword evidence="2" id="KW-1185">Reference proteome</keyword>
<dbReference type="EMBL" id="NWUS01000002">
    <property type="protein sequence ID" value="MBA5725709.1"/>
    <property type="molecule type" value="Genomic_DNA"/>
</dbReference>
<dbReference type="Pfam" id="PF04364">
    <property type="entry name" value="DNA_pol3_chi"/>
    <property type="match status" value="1"/>
</dbReference>
<dbReference type="PANTHER" id="PTHR38767:SF1">
    <property type="entry name" value="DNA POLYMERASE III SUBUNIT CHI"/>
    <property type="match status" value="1"/>
</dbReference>
<evidence type="ECO:0000313" key="2">
    <source>
        <dbReference type="Proteomes" id="UP001516390"/>
    </source>
</evidence>
<accession>A0ABR5ZNC0</accession>
<dbReference type="Gene3D" id="3.40.50.10110">
    <property type="entry name" value="DNA polymerase III subunit chi"/>
    <property type="match status" value="1"/>
</dbReference>
<organism evidence="1 2">
    <name type="scientific">Bombella favorum</name>
    <dbReference type="NCBI Taxonomy" id="2039164"/>
    <lineage>
        <taxon>Bacteria</taxon>
        <taxon>Pseudomonadati</taxon>
        <taxon>Pseudomonadota</taxon>
        <taxon>Alphaproteobacteria</taxon>
        <taxon>Acetobacterales</taxon>
        <taxon>Acetobacteraceae</taxon>
        <taxon>Bombella</taxon>
    </lineage>
</organism>
<evidence type="ECO:0000313" key="1">
    <source>
        <dbReference type="EMBL" id="MBA5725709.1"/>
    </source>
</evidence>
<dbReference type="RefSeq" id="WP_182081866.1">
    <property type="nucleotide sequence ID" value="NZ_NWUS01000002.1"/>
</dbReference>
<dbReference type="InterPro" id="IPR007459">
    <property type="entry name" value="DNA_pol3_chi"/>
</dbReference>
<protein>
    <submittedName>
        <fullName evidence="1">DNA polymerase III subunit chi</fullName>
    </submittedName>
</protein>
<reference evidence="1 2" key="1">
    <citation type="submission" date="2017-09" db="EMBL/GenBank/DDBJ databases">
        <authorList>
            <person name="Jakob F."/>
        </authorList>
    </citation>
    <scope>NUCLEOTIDE SEQUENCE [LARGE SCALE GENOMIC DNA]</scope>
    <source>
        <strain evidence="1 2">TMW 2.1880</strain>
    </source>
</reference>
<gene>
    <name evidence="1" type="ORF">CPA57_05400</name>
</gene>
<sequence>MQEQSEGQVTAAVHQPQDVQVGFYHLTRTSFEAALPTLLERTLETGERAVIRCQDSGQVSALDDALWATPPGVWLPHGSQAMGHADRQPIWLTACDESPNGAAFLFRINGAWDGELTGFTRIFDLFDGHNDEAVQHARLRWQKMKQAGYRMAYWQQKAKGWAKR</sequence>
<dbReference type="NCBIfam" id="NF004347">
    <property type="entry name" value="PRK05728.1-4"/>
    <property type="match status" value="1"/>
</dbReference>
<name>A0ABR5ZNC0_9PROT</name>
<proteinExistence type="predicted"/>
<dbReference type="SUPFAM" id="SSF102400">
    <property type="entry name" value="DNA polymerase III chi subunit"/>
    <property type="match status" value="1"/>
</dbReference>
<dbReference type="InterPro" id="IPR036768">
    <property type="entry name" value="PolIII_chi_sf"/>
</dbReference>
<dbReference type="Proteomes" id="UP001516390">
    <property type="component" value="Unassembled WGS sequence"/>
</dbReference>
<comment type="caution">
    <text evidence="1">The sequence shown here is derived from an EMBL/GenBank/DDBJ whole genome shotgun (WGS) entry which is preliminary data.</text>
</comment>